<dbReference type="Proteomes" id="UP000474757">
    <property type="component" value="Unassembled WGS sequence"/>
</dbReference>
<evidence type="ECO:0000313" key="2">
    <source>
        <dbReference type="EMBL" id="NDV00093.1"/>
    </source>
</evidence>
<keyword evidence="1" id="KW-0732">Signal</keyword>
<dbReference type="InterPro" id="IPR010466">
    <property type="entry name" value="DUF1058"/>
</dbReference>
<gene>
    <name evidence="2" type="ORF">GZA08_03810</name>
</gene>
<accession>A0A6B2JG52</accession>
<reference evidence="2 3" key="1">
    <citation type="submission" date="2020-02" db="EMBL/GenBank/DDBJ databases">
        <title>Pseudoroseicyclus tamarix, sp. nov., isolated from offshore sediment of a Tamarix chinensis forest.</title>
        <authorList>
            <person name="Gai Y."/>
        </authorList>
    </citation>
    <scope>NUCLEOTIDE SEQUENCE [LARGE SCALE GENOMIC DNA]</scope>
    <source>
        <strain evidence="2 3">CLL3-39</strain>
    </source>
</reference>
<evidence type="ECO:0008006" key="4">
    <source>
        <dbReference type="Google" id="ProtNLM"/>
    </source>
</evidence>
<evidence type="ECO:0000313" key="3">
    <source>
        <dbReference type="Proteomes" id="UP000474757"/>
    </source>
</evidence>
<feature type="chain" id="PRO_5025637287" description="SH3-like domain-containing protein" evidence="1">
    <location>
        <begin position="23"/>
        <end position="215"/>
    </location>
</feature>
<comment type="caution">
    <text evidence="2">The sequence shown here is derived from an EMBL/GenBank/DDBJ whole genome shotgun (WGS) entry which is preliminary data.</text>
</comment>
<dbReference type="Gene3D" id="2.30.30.40">
    <property type="entry name" value="SH3 Domains"/>
    <property type="match status" value="1"/>
</dbReference>
<dbReference type="EMBL" id="JAAGAB010000001">
    <property type="protein sequence ID" value="NDV00093.1"/>
    <property type="molecule type" value="Genomic_DNA"/>
</dbReference>
<name>A0A6B2JG52_9RHOB</name>
<keyword evidence="3" id="KW-1185">Reference proteome</keyword>
<proteinExistence type="predicted"/>
<feature type="signal peptide" evidence="1">
    <location>
        <begin position="1"/>
        <end position="22"/>
    </location>
</feature>
<evidence type="ECO:0000256" key="1">
    <source>
        <dbReference type="SAM" id="SignalP"/>
    </source>
</evidence>
<dbReference type="Pfam" id="PF06347">
    <property type="entry name" value="SH3_4"/>
    <property type="match status" value="2"/>
</dbReference>
<dbReference type="AlphaFoldDB" id="A0A6B2JG52"/>
<protein>
    <recommendedName>
        <fullName evidence="4">SH3-like domain-containing protein</fullName>
    </recommendedName>
</protein>
<organism evidence="2 3">
    <name type="scientific">Pseudoroseicyclus tamaricis</name>
    <dbReference type="NCBI Taxonomy" id="2705421"/>
    <lineage>
        <taxon>Bacteria</taxon>
        <taxon>Pseudomonadati</taxon>
        <taxon>Pseudomonadota</taxon>
        <taxon>Alphaproteobacteria</taxon>
        <taxon>Rhodobacterales</taxon>
        <taxon>Paracoccaceae</taxon>
        <taxon>Pseudoroseicyclus</taxon>
    </lineage>
</organism>
<sequence length="215" mass="23007">MAPRLSGLVAAAIIALPGAAGAELRPLARPESIVAAIENATPAAAPDPAGEVTEDQLTEAAAPPELASADPGAQLGPVTHLPLPRFVTLKTSEGNVRRGPSLSHRIDWVFVRRGMPLMVTAEFGHWRRVEDAEGLGGWVHYALISGTRNVLVAQDRTILRRRGDEGAPVVAELEQGVVARLNECSRDWCQLSVSGYRGWAEKTALWGVFPDEVLD</sequence>